<dbReference type="PANTHER" id="PTHR43479">
    <property type="entry name" value="ACREF/ENVCD OPERON REPRESSOR-RELATED"/>
    <property type="match status" value="1"/>
</dbReference>
<evidence type="ECO:0000256" key="1">
    <source>
        <dbReference type="ARBA" id="ARBA00022491"/>
    </source>
</evidence>
<reference evidence="6" key="1">
    <citation type="journal article" date="2019" name="Int. J. Syst. Evol. Microbiol.">
        <title>The Global Catalogue of Microorganisms (GCM) 10K type strain sequencing project: providing services to taxonomists for standard genome sequencing and annotation.</title>
        <authorList>
            <consortium name="The Broad Institute Genomics Platform"/>
            <consortium name="The Broad Institute Genome Sequencing Center for Infectious Disease"/>
            <person name="Wu L."/>
            <person name="Ma J."/>
        </authorList>
    </citation>
    <scope>NUCLEOTIDE SEQUENCE [LARGE SCALE GENOMIC DNA]</scope>
    <source>
        <strain evidence="6">CGMCC 1.7693</strain>
    </source>
</reference>
<proteinExistence type="predicted"/>
<dbReference type="Gene3D" id="1.10.357.10">
    <property type="entry name" value="Tetracycline Repressor, domain 2"/>
    <property type="match status" value="1"/>
</dbReference>
<dbReference type="InterPro" id="IPR001647">
    <property type="entry name" value="HTH_TetR"/>
</dbReference>
<dbReference type="InterPro" id="IPR050624">
    <property type="entry name" value="HTH-type_Tx_Regulator"/>
</dbReference>
<keyword evidence="6" id="KW-1185">Reference proteome</keyword>
<dbReference type="Pfam" id="PF14278">
    <property type="entry name" value="TetR_C_8"/>
    <property type="match status" value="1"/>
</dbReference>
<evidence type="ECO:0000259" key="4">
    <source>
        <dbReference type="PROSITE" id="PS50977"/>
    </source>
</evidence>
<keyword evidence="2 3" id="KW-0238">DNA-binding</keyword>
<sequence length="181" mass="21093">MTGKMDRRIMKSQKAIRRAFIDILYEDGFESVTIKDITERADLSRKTFYLHYIDKYDLLDKIVEEHLEELGEICDQKKDKGLIEGTIIWFGYFEDRKLFFTSLFQGTSTVSFRNKLLHFIMEEVDKKLEASALSNNIDRKIILKFLGTAVMGVLESYVLEEIEGDMETIAAQVGEMLKRNL</sequence>
<evidence type="ECO:0000256" key="3">
    <source>
        <dbReference type="PROSITE-ProRule" id="PRU00335"/>
    </source>
</evidence>
<evidence type="ECO:0000313" key="5">
    <source>
        <dbReference type="EMBL" id="GGP12186.1"/>
    </source>
</evidence>
<feature type="DNA-binding region" description="H-T-H motif" evidence="3">
    <location>
        <begin position="33"/>
        <end position="52"/>
    </location>
</feature>
<feature type="domain" description="HTH tetR-type" evidence="4">
    <location>
        <begin position="10"/>
        <end position="70"/>
    </location>
</feature>
<dbReference type="SUPFAM" id="SSF46689">
    <property type="entry name" value="Homeodomain-like"/>
    <property type="match status" value="1"/>
</dbReference>
<dbReference type="Pfam" id="PF00440">
    <property type="entry name" value="TetR_N"/>
    <property type="match status" value="1"/>
</dbReference>
<dbReference type="PANTHER" id="PTHR43479:SF7">
    <property type="entry name" value="TETR-FAMILY TRANSCRIPTIONAL REGULATOR"/>
    <property type="match status" value="1"/>
</dbReference>
<evidence type="ECO:0000256" key="2">
    <source>
        <dbReference type="ARBA" id="ARBA00023125"/>
    </source>
</evidence>
<gene>
    <name evidence="5" type="ORF">GCM10011346_27180</name>
</gene>
<dbReference type="RefSeq" id="WP_188734905.1">
    <property type="nucleotide sequence ID" value="NZ_BMLW01000007.1"/>
</dbReference>
<dbReference type="InterPro" id="IPR009057">
    <property type="entry name" value="Homeodomain-like_sf"/>
</dbReference>
<protein>
    <submittedName>
        <fullName evidence="5">TetR family transcriptional regulator</fullName>
    </submittedName>
</protein>
<organism evidence="5 6">
    <name type="scientific">Oceanobacillus neutriphilus</name>
    <dbReference type="NCBI Taxonomy" id="531815"/>
    <lineage>
        <taxon>Bacteria</taxon>
        <taxon>Bacillati</taxon>
        <taxon>Bacillota</taxon>
        <taxon>Bacilli</taxon>
        <taxon>Bacillales</taxon>
        <taxon>Bacillaceae</taxon>
        <taxon>Oceanobacillus</taxon>
    </lineage>
</organism>
<dbReference type="EMBL" id="BMLW01000007">
    <property type="protein sequence ID" value="GGP12186.1"/>
    <property type="molecule type" value="Genomic_DNA"/>
</dbReference>
<keyword evidence="1" id="KW-0678">Repressor</keyword>
<dbReference type="Proteomes" id="UP000641206">
    <property type="component" value="Unassembled WGS sequence"/>
</dbReference>
<dbReference type="InterPro" id="IPR039532">
    <property type="entry name" value="TetR_C_Firmicutes"/>
</dbReference>
<accession>A0ABQ2NWC0</accession>
<comment type="caution">
    <text evidence="5">The sequence shown here is derived from an EMBL/GenBank/DDBJ whole genome shotgun (WGS) entry which is preliminary data.</text>
</comment>
<evidence type="ECO:0000313" key="6">
    <source>
        <dbReference type="Proteomes" id="UP000641206"/>
    </source>
</evidence>
<name>A0ABQ2NWC0_9BACI</name>
<dbReference type="PROSITE" id="PS50977">
    <property type="entry name" value="HTH_TETR_2"/>
    <property type="match status" value="1"/>
</dbReference>